<feature type="compositionally biased region" description="Basic and acidic residues" evidence="2">
    <location>
        <begin position="61"/>
        <end position="81"/>
    </location>
</feature>
<dbReference type="InterPro" id="IPR044822">
    <property type="entry name" value="Myb_DNA-bind_4"/>
</dbReference>
<evidence type="ECO:0000313" key="5">
    <source>
        <dbReference type="Proteomes" id="UP001346149"/>
    </source>
</evidence>
<feature type="region of interest" description="Disordered" evidence="2">
    <location>
        <begin position="57"/>
        <end position="100"/>
    </location>
</feature>
<dbReference type="PANTHER" id="PTHR46327">
    <property type="entry name" value="F16F4.11 PROTEIN-RELATED"/>
    <property type="match status" value="1"/>
</dbReference>
<keyword evidence="5" id="KW-1185">Reference proteome</keyword>
<name>A0AAN7MZ90_TRANT</name>
<evidence type="ECO:0000256" key="1">
    <source>
        <dbReference type="SAM" id="Coils"/>
    </source>
</evidence>
<accession>A0AAN7MZ90</accession>
<feature type="domain" description="Myb/SANT-like DNA-binding" evidence="3">
    <location>
        <begin position="102"/>
        <end position="192"/>
    </location>
</feature>
<dbReference type="EMBL" id="JAXQNO010000003">
    <property type="protein sequence ID" value="KAK4801023.1"/>
    <property type="molecule type" value="Genomic_DNA"/>
</dbReference>
<feature type="region of interest" description="Disordered" evidence="2">
    <location>
        <begin position="1"/>
        <end position="23"/>
    </location>
</feature>
<dbReference type="PANTHER" id="PTHR46327:SF3">
    <property type="entry name" value="TRANSCRIPTION FACTOR"/>
    <property type="match status" value="1"/>
</dbReference>
<feature type="coiled-coil region" evidence="1">
    <location>
        <begin position="343"/>
        <end position="407"/>
    </location>
</feature>
<evidence type="ECO:0000259" key="3">
    <source>
        <dbReference type="Pfam" id="PF13837"/>
    </source>
</evidence>
<gene>
    <name evidence="4" type="ORF">SAY86_021510</name>
</gene>
<dbReference type="AlphaFoldDB" id="A0AAN7MZ90"/>
<evidence type="ECO:0000313" key="4">
    <source>
        <dbReference type="EMBL" id="KAK4801023.1"/>
    </source>
</evidence>
<reference evidence="4 5" key="1">
    <citation type="journal article" date="2023" name="Hortic Res">
        <title>Pangenome of water caltrop reveals structural variations and asymmetric subgenome divergence after allopolyploidization.</title>
        <authorList>
            <person name="Zhang X."/>
            <person name="Chen Y."/>
            <person name="Wang L."/>
            <person name="Yuan Y."/>
            <person name="Fang M."/>
            <person name="Shi L."/>
            <person name="Lu R."/>
            <person name="Comes H.P."/>
            <person name="Ma Y."/>
            <person name="Chen Y."/>
            <person name="Huang G."/>
            <person name="Zhou Y."/>
            <person name="Zheng Z."/>
            <person name="Qiu Y."/>
        </authorList>
    </citation>
    <scope>NUCLEOTIDE SEQUENCE [LARGE SCALE GENOMIC DNA]</scope>
    <source>
        <strain evidence="4">F231</strain>
    </source>
</reference>
<proteinExistence type="predicted"/>
<keyword evidence="1" id="KW-0175">Coiled coil</keyword>
<evidence type="ECO:0000256" key="2">
    <source>
        <dbReference type="SAM" id="MobiDB-lite"/>
    </source>
</evidence>
<sequence>MEASMLHGGIVPGGPFHGGPDLQRSMQIHQEGAIPHVLHHPRCRQMPHQAFPCDQMISARDSNKGDRYKNTRSAEDDRSLAEDGIDNPNDANKGNDGAPWHRVKWTDKMVRLLITAASYLGEEAASDCGDRGRRKLAVLQKKGKWRLVSKVLAERGHHVSPQQCEDKFNDLNKRYKKLNDMLGRGTSCQVVENPALLDVIDFLSLKEKDDVRKILSSKHLFYEEMCSYHNGNRLHLPHDAGLQQSLHQALRNRDENEGNNARGSRHEDTLELEHDYHDDYDETYGTCCFPTGARGPTKKMKQGSDHGASLSIPHKCGEGSDSLVHPDMSHGTSDNVRMALLLKRSAESRSVQLQEQKMRIQVEMLELERQKHNWERFCRKKDRGLEKMRMENERMKLENNRLALKLKTKGMRIELD</sequence>
<comment type="caution">
    <text evidence="4">The sequence shown here is derived from an EMBL/GenBank/DDBJ whole genome shotgun (WGS) entry which is preliminary data.</text>
</comment>
<dbReference type="Gene3D" id="1.10.10.60">
    <property type="entry name" value="Homeodomain-like"/>
    <property type="match status" value="1"/>
</dbReference>
<dbReference type="Pfam" id="PF13837">
    <property type="entry name" value="Myb_DNA-bind_4"/>
    <property type="match status" value="1"/>
</dbReference>
<organism evidence="4 5">
    <name type="scientific">Trapa natans</name>
    <name type="common">Water chestnut</name>
    <dbReference type="NCBI Taxonomy" id="22666"/>
    <lineage>
        <taxon>Eukaryota</taxon>
        <taxon>Viridiplantae</taxon>
        <taxon>Streptophyta</taxon>
        <taxon>Embryophyta</taxon>
        <taxon>Tracheophyta</taxon>
        <taxon>Spermatophyta</taxon>
        <taxon>Magnoliopsida</taxon>
        <taxon>eudicotyledons</taxon>
        <taxon>Gunneridae</taxon>
        <taxon>Pentapetalae</taxon>
        <taxon>rosids</taxon>
        <taxon>malvids</taxon>
        <taxon>Myrtales</taxon>
        <taxon>Lythraceae</taxon>
        <taxon>Trapa</taxon>
    </lineage>
</organism>
<protein>
    <recommendedName>
        <fullName evidence="3">Myb/SANT-like DNA-binding domain-containing protein</fullName>
    </recommendedName>
</protein>
<dbReference type="Proteomes" id="UP001346149">
    <property type="component" value="Unassembled WGS sequence"/>
</dbReference>